<sequence>MLPSNRDDRARAREEARERRSAERAEMAQGRADRRAAEREEASREREARRSARLDALPARRSSEASDQEPAPKRRPSGSLRRTGEIRVERDTRHFTTVVDAGRIRDLARRGATVDGLATVFKTSAAKIEAILAGADPES</sequence>
<organism evidence="2 3">
    <name type="scientific">Sphingomonas montanisoli</name>
    <dbReference type="NCBI Taxonomy" id="2606412"/>
    <lineage>
        <taxon>Bacteria</taxon>
        <taxon>Pseudomonadati</taxon>
        <taxon>Pseudomonadota</taxon>
        <taxon>Alphaproteobacteria</taxon>
        <taxon>Sphingomonadales</taxon>
        <taxon>Sphingomonadaceae</taxon>
        <taxon>Sphingomonas</taxon>
    </lineage>
</organism>
<comment type="caution">
    <text evidence="2">The sequence shown here is derived from an EMBL/GenBank/DDBJ whole genome shotgun (WGS) entry which is preliminary data.</text>
</comment>
<name>A0A5D9CCJ3_9SPHN</name>
<feature type="compositionally biased region" description="Basic and acidic residues" evidence="1">
    <location>
        <begin position="1"/>
        <end position="53"/>
    </location>
</feature>
<dbReference type="AlphaFoldDB" id="A0A5D9CCJ3"/>
<dbReference type="Proteomes" id="UP000322077">
    <property type="component" value="Unassembled WGS sequence"/>
</dbReference>
<proteinExistence type="predicted"/>
<evidence type="ECO:0000256" key="1">
    <source>
        <dbReference type="SAM" id="MobiDB-lite"/>
    </source>
</evidence>
<feature type="region of interest" description="Disordered" evidence="1">
    <location>
        <begin position="1"/>
        <end position="88"/>
    </location>
</feature>
<accession>A0A5D9CCJ3</accession>
<protein>
    <submittedName>
        <fullName evidence="2">Uncharacterized protein</fullName>
    </submittedName>
</protein>
<evidence type="ECO:0000313" key="3">
    <source>
        <dbReference type="Proteomes" id="UP000322077"/>
    </source>
</evidence>
<reference evidence="2 3" key="1">
    <citation type="submission" date="2019-08" db="EMBL/GenBank/DDBJ databases">
        <authorList>
            <person name="Wang G."/>
            <person name="Xu Z."/>
        </authorList>
    </citation>
    <scope>NUCLEOTIDE SEQUENCE [LARGE SCALE GENOMIC DNA]</scope>
    <source>
        <strain evidence="2 3">ZX</strain>
    </source>
</reference>
<evidence type="ECO:0000313" key="2">
    <source>
        <dbReference type="EMBL" id="TZG29688.1"/>
    </source>
</evidence>
<keyword evidence="3" id="KW-1185">Reference proteome</keyword>
<gene>
    <name evidence="2" type="ORF">FYJ91_05520</name>
</gene>
<dbReference type="EMBL" id="VTOU01000001">
    <property type="protein sequence ID" value="TZG29688.1"/>
    <property type="molecule type" value="Genomic_DNA"/>
</dbReference>